<organism evidence="2">
    <name type="scientific">Sesamum latifolium</name>
    <dbReference type="NCBI Taxonomy" id="2727402"/>
    <lineage>
        <taxon>Eukaryota</taxon>
        <taxon>Viridiplantae</taxon>
        <taxon>Streptophyta</taxon>
        <taxon>Embryophyta</taxon>
        <taxon>Tracheophyta</taxon>
        <taxon>Spermatophyta</taxon>
        <taxon>Magnoliopsida</taxon>
        <taxon>eudicotyledons</taxon>
        <taxon>Gunneridae</taxon>
        <taxon>Pentapetalae</taxon>
        <taxon>asterids</taxon>
        <taxon>lamiids</taxon>
        <taxon>Lamiales</taxon>
        <taxon>Pedaliaceae</taxon>
        <taxon>Sesamum</taxon>
    </lineage>
</organism>
<protein>
    <submittedName>
        <fullName evidence="2">Uncharacterized protein</fullName>
    </submittedName>
</protein>
<gene>
    <name evidence="2" type="ORF">Slati_3004600</name>
</gene>
<proteinExistence type="predicted"/>
<dbReference type="AlphaFoldDB" id="A0AAW2VGL7"/>
<comment type="caution">
    <text evidence="2">The sequence shown here is derived from an EMBL/GenBank/DDBJ whole genome shotgun (WGS) entry which is preliminary data.</text>
</comment>
<reference evidence="2" key="1">
    <citation type="submission" date="2020-06" db="EMBL/GenBank/DDBJ databases">
        <authorList>
            <person name="Li T."/>
            <person name="Hu X."/>
            <person name="Zhang T."/>
            <person name="Song X."/>
            <person name="Zhang H."/>
            <person name="Dai N."/>
            <person name="Sheng W."/>
            <person name="Hou X."/>
            <person name="Wei L."/>
        </authorList>
    </citation>
    <scope>NUCLEOTIDE SEQUENCE</scope>
    <source>
        <strain evidence="2">KEN1</strain>
        <tissue evidence="2">Leaf</tissue>
    </source>
</reference>
<name>A0AAW2VGL7_9LAMI</name>
<feature type="compositionally biased region" description="Pro residues" evidence="1">
    <location>
        <begin position="16"/>
        <end position="27"/>
    </location>
</feature>
<sequence length="146" mass="16129">MHLPNAAPPSGDIPAITPPPSSQPPTAPAAEFFIGKVPLHNSIPVESLSDQIASSFHNSTLKTLHYVPPTSQNGEVIVRPSLNMIHEGSKRWEHTAVGYFLGKKLYFYHIDAFVRANWPGIKDVTAMASGFFFFRFHTEVAMTKII</sequence>
<evidence type="ECO:0000256" key="1">
    <source>
        <dbReference type="SAM" id="MobiDB-lite"/>
    </source>
</evidence>
<reference evidence="2" key="2">
    <citation type="journal article" date="2024" name="Plant">
        <title>Genomic evolution and insights into agronomic trait innovations of Sesamum species.</title>
        <authorList>
            <person name="Miao H."/>
            <person name="Wang L."/>
            <person name="Qu L."/>
            <person name="Liu H."/>
            <person name="Sun Y."/>
            <person name="Le M."/>
            <person name="Wang Q."/>
            <person name="Wei S."/>
            <person name="Zheng Y."/>
            <person name="Lin W."/>
            <person name="Duan Y."/>
            <person name="Cao H."/>
            <person name="Xiong S."/>
            <person name="Wang X."/>
            <person name="Wei L."/>
            <person name="Li C."/>
            <person name="Ma Q."/>
            <person name="Ju M."/>
            <person name="Zhao R."/>
            <person name="Li G."/>
            <person name="Mu C."/>
            <person name="Tian Q."/>
            <person name="Mei H."/>
            <person name="Zhang T."/>
            <person name="Gao T."/>
            <person name="Zhang H."/>
        </authorList>
    </citation>
    <scope>NUCLEOTIDE SEQUENCE</scope>
    <source>
        <strain evidence="2">KEN1</strain>
    </source>
</reference>
<feature type="region of interest" description="Disordered" evidence="1">
    <location>
        <begin position="1"/>
        <end position="27"/>
    </location>
</feature>
<evidence type="ECO:0000313" key="2">
    <source>
        <dbReference type="EMBL" id="KAL0428298.1"/>
    </source>
</evidence>
<accession>A0AAW2VGL7</accession>
<dbReference type="EMBL" id="JACGWN010000010">
    <property type="protein sequence ID" value="KAL0428298.1"/>
    <property type="molecule type" value="Genomic_DNA"/>
</dbReference>